<dbReference type="InterPro" id="IPR036397">
    <property type="entry name" value="RNaseH_sf"/>
</dbReference>
<feature type="region of interest" description="Disordered" evidence="2">
    <location>
        <begin position="889"/>
        <end position="961"/>
    </location>
</feature>
<evidence type="ECO:0000313" key="5">
    <source>
        <dbReference type="Proteomes" id="UP001151760"/>
    </source>
</evidence>
<keyword evidence="4" id="KW-0548">Nucleotidyltransferase</keyword>
<reference evidence="4" key="2">
    <citation type="submission" date="2022-01" db="EMBL/GenBank/DDBJ databases">
        <authorList>
            <person name="Yamashiro T."/>
            <person name="Shiraishi A."/>
            <person name="Satake H."/>
            <person name="Nakayama K."/>
        </authorList>
    </citation>
    <scope>NUCLEOTIDE SEQUENCE</scope>
</reference>
<feature type="compositionally biased region" description="Low complexity" evidence="2">
    <location>
        <begin position="1072"/>
        <end position="1089"/>
    </location>
</feature>
<keyword evidence="5" id="KW-1185">Reference proteome</keyword>
<keyword evidence="1" id="KW-0175">Coiled coil</keyword>
<dbReference type="Proteomes" id="UP001151760">
    <property type="component" value="Unassembled WGS sequence"/>
</dbReference>
<feature type="domain" description="Tf2-1-like SH3-like" evidence="3">
    <location>
        <begin position="161"/>
        <end position="224"/>
    </location>
</feature>
<proteinExistence type="predicted"/>
<feature type="coiled-coil region" evidence="1">
    <location>
        <begin position="1118"/>
        <end position="1150"/>
    </location>
</feature>
<gene>
    <name evidence="4" type="ORF">Tco_1122678</name>
</gene>
<dbReference type="EMBL" id="BQNB010021424">
    <property type="protein sequence ID" value="GJU06248.1"/>
    <property type="molecule type" value="Genomic_DNA"/>
</dbReference>
<dbReference type="Pfam" id="PF24626">
    <property type="entry name" value="SH3_Tf2-1"/>
    <property type="match status" value="1"/>
</dbReference>
<reference evidence="4" key="1">
    <citation type="journal article" date="2022" name="Int. J. Mol. Sci.">
        <title>Draft Genome of Tanacetum Coccineum: Genomic Comparison of Closely Related Tanacetum-Family Plants.</title>
        <authorList>
            <person name="Yamashiro T."/>
            <person name="Shiraishi A."/>
            <person name="Nakayama K."/>
            <person name="Satake H."/>
        </authorList>
    </citation>
    <scope>NUCLEOTIDE SEQUENCE</scope>
</reference>
<feature type="compositionally biased region" description="Basic residues" evidence="2">
    <location>
        <begin position="926"/>
        <end position="935"/>
    </location>
</feature>
<dbReference type="InterPro" id="IPR056924">
    <property type="entry name" value="SH3_Tf2-1"/>
</dbReference>
<protein>
    <submittedName>
        <fullName evidence="4">Reverse transcriptase domain-containing protein</fullName>
    </submittedName>
</protein>
<accession>A0ABQ5J177</accession>
<feature type="compositionally biased region" description="Basic and acidic residues" evidence="2">
    <location>
        <begin position="936"/>
        <end position="950"/>
    </location>
</feature>
<evidence type="ECO:0000259" key="3">
    <source>
        <dbReference type="Pfam" id="PF24626"/>
    </source>
</evidence>
<dbReference type="PANTHER" id="PTHR45835:SF99">
    <property type="entry name" value="CHROMO DOMAIN-CONTAINING PROTEIN-RELATED"/>
    <property type="match status" value="1"/>
</dbReference>
<organism evidence="4 5">
    <name type="scientific">Tanacetum coccineum</name>
    <dbReference type="NCBI Taxonomy" id="301880"/>
    <lineage>
        <taxon>Eukaryota</taxon>
        <taxon>Viridiplantae</taxon>
        <taxon>Streptophyta</taxon>
        <taxon>Embryophyta</taxon>
        <taxon>Tracheophyta</taxon>
        <taxon>Spermatophyta</taxon>
        <taxon>Magnoliopsida</taxon>
        <taxon>eudicotyledons</taxon>
        <taxon>Gunneridae</taxon>
        <taxon>Pentapetalae</taxon>
        <taxon>asterids</taxon>
        <taxon>campanulids</taxon>
        <taxon>Asterales</taxon>
        <taxon>Asteraceae</taxon>
        <taxon>Asteroideae</taxon>
        <taxon>Anthemideae</taxon>
        <taxon>Anthemidinae</taxon>
        <taxon>Tanacetum</taxon>
    </lineage>
</organism>
<dbReference type="PANTHER" id="PTHR45835">
    <property type="entry name" value="YALI0A06105P"/>
    <property type="match status" value="1"/>
</dbReference>
<dbReference type="GO" id="GO:0003964">
    <property type="term" value="F:RNA-directed DNA polymerase activity"/>
    <property type="evidence" value="ECO:0007669"/>
    <property type="project" value="UniProtKB-KW"/>
</dbReference>
<dbReference type="Gene3D" id="3.30.420.10">
    <property type="entry name" value="Ribonuclease H-like superfamily/Ribonuclease H"/>
    <property type="match status" value="2"/>
</dbReference>
<evidence type="ECO:0000313" key="4">
    <source>
        <dbReference type="EMBL" id="GJU06248.1"/>
    </source>
</evidence>
<comment type="caution">
    <text evidence="4">The sequence shown here is derived from an EMBL/GenBank/DDBJ whole genome shotgun (WGS) entry which is preliminary data.</text>
</comment>
<evidence type="ECO:0000256" key="1">
    <source>
        <dbReference type="SAM" id="Coils"/>
    </source>
</evidence>
<feature type="region of interest" description="Disordered" evidence="2">
    <location>
        <begin position="1072"/>
        <end position="1097"/>
    </location>
</feature>
<keyword evidence="4" id="KW-0808">Transferase</keyword>
<dbReference type="SUPFAM" id="SSF53098">
    <property type="entry name" value="Ribonuclease H-like"/>
    <property type="match status" value="1"/>
</dbReference>
<evidence type="ECO:0000256" key="2">
    <source>
        <dbReference type="SAM" id="MobiDB-lite"/>
    </source>
</evidence>
<keyword evidence="4" id="KW-0695">RNA-directed DNA polymerase</keyword>
<sequence>MNFITKLPRTKSGHDTIWVVVDRLTKSTHFLATHKDYSMEKLARLYIDEIIARHGVHVSIISDRDGRRMDKDVHLPLAEFSYNNSYHSSIRCAPFEALYGRKCRSLILWDEIRESKLIGPELVQETTDKVVLIKEKLKVARDRQKSYADNRRKPLEFEVEDQVLLKVSPWKGVIRFGKKGKLAPRYVGPFEILERIGPVGYRLRLPEELRSAHDTFHVLNLKKCLAAANLHVPLDEIKVDKTLHFVEEPVEIMDREVKSLKCSKIPIIKVHWNSKRGLRSDEYAYSVVVMVPWDQMGEHLEESKVRKLGYLDQIRDIIQFPLPLTGNFIPRKPDLTFIDEIVESENLDVTTVVTPSNDKTVENKGVSNTVESNAVRMNNTSAPIIEDWNSHDGKWRYIITVRPSTKSKSCLRLLEGTDVINKPTKHHPRGNQRNWNNLMSQRLGSDFKMTNKACYVCGSFEHLHYVCDKKIIRPVWNNSRRVNHKNFTNKMTHSHPKRSFVPQAILTRSGKLSTAGVAVNTARPVNTANTKAVNTAISVNTAASKLIMNHPRTKTNAFKRGVKHTTARNRAVGNPQQKEYKEKAVINSGCSRHITENKCYLDEYEDYDGGFVSFGDGKGRISGKVKIASTLMETNKALIKYEEAEDVDVYLYRSMIGSLMYLTASRPDIMFVVCACARFQVTPKTSHLNAMKRIFRYLKGQPKLGLWDPRDSPFDLEAFSDSDYAGASLDRKSTTGGKSKEVGTPRYLSLVVPLKMVGDEAVHKELGDRMEKAATTASSLEAEQNSGSGPRCQDTILWDVDAQTRHQLVLPVQVPAAEESDGFAEIIDFLKASSVHYALTVNPIIYTSCIEQFWATAKVQMVNGVRQLQALIDKKKMIITESSIRSDLHLEDAEASEEVGEDSDHPTDSNQIPIIDQPSTSSQPKQKQKSKRKQRKEAEVAHDETEHEESVPTPSNDPLPSVLDLEKAKSDQAIEIASLKNRVDKLEKRRKFKTTWLEILKKGRRIEDIDADAEVTLVNETQERQDEDLMFNTGVLDDDEVFVDVTTVEKEEKSTKTGEAVTTADVKDSAAPTIPTTVSKPTVSVTQPSIKDKGKGIMQEPERPLTKKDQVALDEDLARNIQAQLDAKIIEEERLERQKEREELIDEEKGKLFMELMEKRRKHFAALRAQEKRNRPPTKAQKRSQMSTYLKHVGGYKHKQLMGKSYDEIQKLFDKEETDEHEEVEADDTAELKKHLVIKKDYDIAIDVIPLATKPPMIVEYKLLKEGIMVHFQLIRADGSSKRYSSMIKMLQDIDREDLETLWKLVKTKHADTRPKDEHEKVLLGDFKVMCEPDIRSKVWRDLQVCAAGYKDTTAAELQLLEDLQLSRG</sequence>
<name>A0ABQ5J177_9ASTR</name>
<dbReference type="InterPro" id="IPR012337">
    <property type="entry name" value="RNaseH-like_sf"/>
</dbReference>